<feature type="domain" description="Ribosomal RNA methyltransferase FtsJ" evidence="1">
    <location>
        <begin position="150"/>
        <end position="238"/>
    </location>
</feature>
<comment type="caution">
    <text evidence="2">The sequence shown here is derived from an EMBL/GenBank/DDBJ whole genome shotgun (WGS) entry which is preliminary data.</text>
</comment>
<protein>
    <recommendedName>
        <fullName evidence="1">Ribosomal RNA methyltransferase FtsJ domain-containing protein</fullName>
    </recommendedName>
</protein>
<name>A0AAF1K7E0_9PROT</name>
<dbReference type="GO" id="GO:0032259">
    <property type="term" value="P:methylation"/>
    <property type="evidence" value="ECO:0007669"/>
    <property type="project" value="InterPro"/>
</dbReference>
<reference evidence="2" key="2">
    <citation type="journal article" date="2021" name="Syst. Appl. Microbiol.">
        <title>Roseomonas hellenica sp. nov., isolated from roots of wild-growing Alkanna tinctoria.</title>
        <authorList>
            <person name="Rat A."/>
            <person name="Naranjo H.D."/>
            <person name="Lebbe L."/>
            <person name="Cnockaert M."/>
            <person name="Krigas N."/>
            <person name="Grigoriadou K."/>
            <person name="Maloupa E."/>
            <person name="Willems A."/>
        </authorList>
    </citation>
    <scope>NUCLEOTIDE SEQUENCE</scope>
    <source>
        <strain evidence="2">LMG 28251</strain>
    </source>
</reference>
<dbReference type="SUPFAM" id="SSF53335">
    <property type="entry name" value="S-adenosyl-L-methionine-dependent methyltransferases"/>
    <property type="match status" value="1"/>
</dbReference>
<keyword evidence="3" id="KW-1185">Reference proteome</keyword>
<evidence type="ECO:0000259" key="1">
    <source>
        <dbReference type="Pfam" id="PF01728"/>
    </source>
</evidence>
<sequence length="302" mass="33177">MIAAVYRADPGFIPELAEELARSGRTISDWCGPLALSPEPPVPAAWAIDIWTAPREASFASIKEGADALRAIQRNWSHVPALHHRRSALLEDRLPPLKQRPTAFPEPAPSGHLGAWTLLAPDRLLYSPTKTSPYPASAPIFIEDREGPPSRAYLKLWEGLTRIGRHPQPRETCLDLGAAPGGWSWALARLGASVIAVDKAPLAENVAAMPNVTWRQESAFGLDPATEPRPDWLFSDIICYPERLLTLVNRWRTAHPATKILCSIKFQGATDHDAAAQFASLPTAQLFHSTHNKHELTCAILD</sequence>
<dbReference type="Pfam" id="PF01728">
    <property type="entry name" value="FtsJ"/>
    <property type="match status" value="1"/>
</dbReference>
<proteinExistence type="predicted"/>
<evidence type="ECO:0000313" key="2">
    <source>
        <dbReference type="EMBL" id="MBR0657021.1"/>
    </source>
</evidence>
<organism evidence="2 3">
    <name type="scientific">Plastoroseomonas arctica</name>
    <dbReference type="NCBI Taxonomy" id="1509237"/>
    <lineage>
        <taxon>Bacteria</taxon>
        <taxon>Pseudomonadati</taxon>
        <taxon>Pseudomonadota</taxon>
        <taxon>Alphaproteobacteria</taxon>
        <taxon>Acetobacterales</taxon>
        <taxon>Acetobacteraceae</taxon>
        <taxon>Plastoroseomonas</taxon>
    </lineage>
</organism>
<dbReference type="Gene3D" id="3.40.50.150">
    <property type="entry name" value="Vaccinia Virus protein VP39"/>
    <property type="match status" value="1"/>
</dbReference>
<dbReference type="InterPro" id="IPR029063">
    <property type="entry name" value="SAM-dependent_MTases_sf"/>
</dbReference>
<gene>
    <name evidence="2" type="ORF">GXW79_18235</name>
</gene>
<dbReference type="Proteomes" id="UP001196068">
    <property type="component" value="Unassembled WGS sequence"/>
</dbReference>
<evidence type="ECO:0000313" key="3">
    <source>
        <dbReference type="Proteomes" id="UP001196068"/>
    </source>
</evidence>
<dbReference type="InterPro" id="IPR002877">
    <property type="entry name" value="RNA_MeTrfase_FtsJ_dom"/>
</dbReference>
<dbReference type="AlphaFoldDB" id="A0AAF1K7E0"/>
<dbReference type="GO" id="GO:0008168">
    <property type="term" value="F:methyltransferase activity"/>
    <property type="evidence" value="ECO:0007669"/>
    <property type="project" value="InterPro"/>
</dbReference>
<dbReference type="RefSeq" id="WP_211875888.1">
    <property type="nucleotide sequence ID" value="NZ_JAAEDH010000025.1"/>
</dbReference>
<dbReference type="PANTHER" id="PTHR37524">
    <property type="entry name" value="RIBOSOMAL RNA LARGE SUBUNIT METHYLTRANSFERASE M"/>
    <property type="match status" value="1"/>
</dbReference>
<dbReference type="PANTHER" id="PTHR37524:SF2">
    <property type="entry name" value="RIBOSOMAL RNA METHYLTRANSFERASE FTSJ DOMAIN-CONTAINING PROTEIN"/>
    <property type="match status" value="1"/>
</dbReference>
<reference evidence="2" key="1">
    <citation type="submission" date="2020-01" db="EMBL/GenBank/DDBJ databases">
        <authorList>
            <person name="Rat A."/>
        </authorList>
    </citation>
    <scope>NUCLEOTIDE SEQUENCE</scope>
    <source>
        <strain evidence="2">LMG 28251</strain>
    </source>
</reference>
<dbReference type="EMBL" id="JAAEDH010000025">
    <property type="protein sequence ID" value="MBR0657021.1"/>
    <property type="molecule type" value="Genomic_DNA"/>
</dbReference>
<accession>A0AAF1K7E0</accession>